<dbReference type="PANTHER" id="PTHR30217:SF10">
    <property type="entry name" value="23S RRNA 5-HYDROXYCYTIDINE C2501 SYNTHASE"/>
    <property type="match status" value="1"/>
</dbReference>
<dbReference type="PANTHER" id="PTHR30217">
    <property type="entry name" value="PEPTIDASE U32 FAMILY"/>
    <property type="match status" value="1"/>
</dbReference>
<proteinExistence type="predicted"/>
<dbReference type="KEGG" id="vpy:HZI73_14945"/>
<dbReference type="InterPro" id="IPR051454">
    <property type="entry name" value="RNA/ubiquinone_mod_enzymes"/>
</dbReference>
<protein>
    <submittedName>
        <fullName evidence="2">U32 family peptidase</fullName>
    </submittedName>
</protein>
<dbReference type="InterPro" id="IPR001539">
    <property type="entry name" value="Peptidase_U32"/>
</dbReference>
<dbReference type="RefSeq" id="WP_212694184.1">
    <property type="nucleotide sequence ID" value="NZ_CP058649.1"/>
</dbReference>
<sequence>MKKKPEILAPAGSFDSLVAAVNGGCDAVYVGGKAFSARAYASNFDRDELFDAIDYCHLRGVKIYLTVNTVFKEKEIEPLMAYVHEMYQGGIDAVILQDFGAAMHIKKHFKGLDCHASTQMTIHQLRGVNFLKQQGFSRVVLNREATMEEVRYICQRTDMEIECFVHGALCYAYSGQCLMSSILGGRSGNRGRCAGTCRLPYSLLEDGQKITHNQGDYLLSPKDIATLDLIPEMMEAGIDSFKIEGRMKSPEYVAAVTSMYRKYVDMYAANKKRYKVEDQDRKMLLELYNRGGFSKGYYVDKKHQIMSMKKPNHQGVYIGNVKEVSEKDKTVKILVDEAVYKGDIVEIWTGKEPIPRMHVTHNTTNGYLTVKTSIKGIRPGQQVYRTRNQQTYDAIRHKVIRVPRKQKVYCEVEMVKGKPLKLMLSYQDIHISQEGAHVQQALKQSLTEERLRKQLQKTGEYPFVLDIAHIHMDHDGFLPISVINQVRRDALEALSHQITAGFKREAVTINPGVPLSIDKNKPLQPQVYTLIRDLKQYEAVKKYPIGGIYLESEFFDISTIKGMMNECHDKNMKVYLALPRIFDLKVEEEFKTFILELLALDVDGFLIRTYGEYELLENNHQDKIMDYNMNIFNSYTIKAWKDLGATRVTLSPELHHREIQELPSQSSELLLYGYLPLMVTKQCVVNNTTRNSKLCYNNKKYEIKDRYGKTFYVDRRCNQCMNVLYNSSPLILLDQMDKILHQNIKHLRMAFTTETQDHIMTLLGVTFDILNGKQMVTDEILNKLGIKAFNRGHFMRGIE</sequence>
<dbReference type="Pfam" id="PF01136">
    <property type="entry name" value="Peptidase_U32"/>
    <property type="match status" value="2"/>
</dbReference>
<name>A0A8J8SH50_9FIRM</name>
<gene>
    <name evidence="2" type="ORF">HZI73_14945</name>
</gene>
<dbReference type="InterPro" id="IPR020988">
    <property type="entry name" value="Pept_U32_collagenase"/>
</dbReference>
<evidence type="ECO:0000259" key="1">
    <source>
        <dbReference type="Pfam" id="PF12392"/>
    </source>
</evidence>
<dbReference type="Pfam" id="PF12392">
    <property type="entry name" value="DUF3656"/>
    <property type="match status" value="1"/>
</dbReference>
<feature type="domain" description="Peptidase U32 collagenase" evidence="1">
    <location>
        <begin position="383"/>
        <end position="498"/>
    </location>
</feature>
<dbReference type="Proteomes" id="UP000683246">
    <property type="component" value="Chromosome"/>
</dbReference>
<evidence type="ECO:0000313" key="3">
    <source>
        <dbReference type="Proteomes" id="UP000683246"/>
    </source>
</evidence>
<keyword evidence="3" id="KW-1185">Reference proteome</keyword>
<evidence type="ECO:0000313" key="2">
    <source>
        <dbReference type="EMBL" id="QUI23500.1"/>
    </source>
</evidence>
<dbReference type="PROSITE" id="PS01276">
    <property type="entry name" value="PEPTIDASE_U32"/>
    <property type="match status" value="1"/>
</dbReference>
<reference evidence="2" key="1">
    <citation type="submission" date="2020-07" db="EMBL/GenBank/DDBJ databases">
        <title>Vallitalea pronyensis genome.</title>
        <authorList>
            <person name="Postec A."/>
        </authorList>
    </citation>
    <scope>NUCLEOTIDE SEQUENCE</scope>
    <source>
        <strain evidence="2">FatNI3</strain>
    </source>
</reference>
<accession>A0A8J8SH50</accession>
<dbReference type="AlphaFoldDB" id="A0A8J8SH50"/>
<dbReference type="EMBL" id="CP058649">
    <property type="protein sequence ID" value="QUI23500.1"/>
    <property type="molecule type" value="Genomic_DNA"/>
</dbReference>
<organism evidence="2 3">
    <name type="scientific">Vallitalea pronyensis</name>
    <dbReference type="NCBI Taxonomy" id="1348613"/>
    <lineage>
        <taxon>Bacteria</taxon>
        <taxon>Bacillati</taxon>
        <taxon>Bacillota</taxon>
        <taxon>Clostridia</taxon>
        <taxon>Lachnospirales</taxon>
        <taxon>Vallitaleaceae</taxon>
        <taxon>Vallitalea</taxon>
    </lineage>
</organism>